<keyword evidence="9" id="KW-0375">Hydrogen ion transport</keyword>
<evidence type="ECO:0000313" key="22">
    <source>
        <dbReference type="Proteomes" id="UP001301958"/>
    </source>
</evidence>
<evidence type="ECO:0000259" key="19">
    <source>
        <dbReference type="SMART" id="SM00382"/>
    </source>
</evidence>
<dbReference type="CDD" id="cd18115">
    <property type="entry name" value="ATP-synt_F1_beta_N"/>
    <property type="match status" value="1"/>
</dbReference>
<evidence type="ECO:0000256" key="8">
    <source>
        <dbReference type="ARBA" id="ARBA00022741"/>
    </source>
</evidence>
<evidence type="ECO:0000256" key="3">
    <source>
        <dbReference type="ARBA" id="ARBA00004964"/>
    </source>
</evidence>
<dbReference type="SMART" id="SM00382">
    <property type="entry name" value="AAA"/>
    <property type="match status" value="1"/>
</dbReference>
<dbReference type="GO" id="GO:0005978">
    <property type="term" value="P:glycogen biosynthetic process"/>
    <property type="evidence" value="ECO:0007669"/>
    <property type="project" value="TreeGrafter"/>
</dbReference>
<comment type="function">
    <text evidence="17">Produces ATP from ADP in the presence of a proton gradient across the membrane.</text>
</comment>
<evidence type="ECO:0000256" key="7">
    <source>
        <dbReference type="ARBA" id="ARBA00022679"/>
    </source>
</evidence>
<dbReference type="FunFam" id="3.40.50.300:FF:000026">
    <property type="entry name" value="ATP synthase subunit beta"/>
    <property type="match status" value="1"/>
</dbReference>
<feature type="domain" description="AAA+ ATPase" evidence="19">
    <location>
        <begin position="895"/>
        <end position="1078"/>
    </location>
</feature>
<dbReference type="FunFam" id="1.10.1140.10:FF:000001">
    <property type="entry name" value="ATP synthase subunit beta"/>
    <property type="match status" value="1"/>
</dbReference>
<dbReference type="AlphaFoldDB" id="A0AAN6YQC0"/>
<dbReference type="PANTHER" id="PTHR43651">
    <property type="entry name" value="1,4-ALPHA-GLUCAN-BRANCHING ENZYME"/>
    <property type="match status" value="1"/>
</dbReference>
<dbReference type="FunFam" id="3.20.20.80:FF:000001">
    <property type="entry name" value="1,4-alpha-glucan branching enzyme"/>
    <property type="match status" value="1"/>
</dbReference>
<dbReference type="InterPro" id="IPR027417">
    <property type="entry name" value="P-loop_NTPase"/>
</dbReference>
<comment type="similarity">
    <text evidence="4">Belongs to the ATPase alpha/beta chains family.</text>
</comment>
<sequence>MASTTLTNGTAGQDDIPNDGTGVIKLDPYLSPFKEPLQRRFAKAQDWIKKIDETEGGLEKFSKGAEIYGIHQEQDNSIRYREWAPNATNAALIGEFNNWDRSAHPMKKNEFGVFEITIPPTSDGKPAIPHNSKIKITLQLPSGEWVDRLPAWIKYVTQDLSVSPAYEARFWNPPASERYTFKHSRPKKPESLRIYEAHVGISSPELKVATYKEFTKNMLPRIKGLGYNAIQLMAVMEHAYYASFGYQVNNFFAASSRYGPPEDLKELVDTAHELGLVVLLDVVHSHASKNVLDGLNEFDGTDHQYFHEGAKGKHELWDSRLFNYGHHEVMRFLLSNLRFWMDEYAFDGFRFDGVTSMLYLHHGIGTGFSGGYHEYFGAGVDEEAVVYLMLANELLHNLYPEVITVAEDVSGMPALCLPLKIGGVGFDYRLAMAIPDMWIKILKEKKDEEWDIGNICFTLTNRRHGEKTIAYAESHDQALVGDKTLMMHLCDAELYTNMSNLTPLTPVIDRGMALHKMIRLLTHGLGGEGWLNFEGNEFGHPEWLDFPREGNNNSFWYARRQLNLTEDPLLRYQYLNNFDRSMNLTESKYGWLHAPQAWISLKHEGDKVIVFERAGASFTDYRIGVEVAGKYKVVLNSDTKEHGGFNRVDESTRYYTEPLEWNGRKNCTHIYIPCRTALLIERFSNPFSSLPLPSQYFLHLATSTIQSPPLIIVKMFKSGISAFARTARPSFAAVPRRVARPALNLRAPALSRFASSAGVGDGKIYQVIVKFDTEKLPPILNALETQNNGQKLVLEVSQHLGENVVRCIAMDGTEGLVRGAKAVDTGAPITIPVGPATLGRIMNVTGDPIDERGPIKTDKYLPIHAEAPEFTEQSTTAEILVTGIKVVDLLAPYARGGKIGLFGGAGVGKTVFIQELINNIAKAHGGYSVFTGVGERTREGNDLYHEMQETSVIQLDGESKVALVFGQMNEPPGARARVALTGLTVAEYFRDQEGQDVLLFIDNIFRFTQAGSEVSALLGRIPSAVGYQPTLAVDMGQMQERITTTKKGSITSVQAVYVPADDLTDPAPATTFAHLDATTVLSRGISELGIYPAVDPLDSKSRMLDPRIVGEEHYQTATRVQQILQEYKSLQDIIAILGMDELSEADKLTVERARKIQRFLSQPFTVAQVFTGIEGKLVDLKETIASFKAILGGEGDDLPEGAFYMVGDFASARAKGEKILAELEASS</sequence>
<dbReference type="InterPro" id="IPR005722">
    <property type="entry name" value="ATP_synth_F1_bsu"/>
</dbReference>
<keyword evidence="14 17" id="KW-0139">CF(1)</keyword>
<feature type="compositionally biased region" description="Polar residues" evidence="18">
    <location>
        <begin position="1"/>
        <end position="11"/>
    </location>
</feature>
<dbReference type="InterPro" id="IPR006047">
    <property type="entry name" value="GH13_cat_dom"/>
</dbReference>
<dbReference type="Gene3D" id="2.40.10.170">
    <property type="match status" value="1"/>
</dbReference>
<reference evidence="21" key="2">
    <citation type="submission" date="2023-05" db="EMBL/GenBank/DDBJ databases">
        <authorList>
            <consortium name="Lawrence Berkeley National Laboratory"/>
            <person name="Steindorff A."/>
            <person name="Hensen N."/>
            <person name="Bonometti L."/>
            <person name="Westerberg I."/>
            <person name="Brannstrom I.O."/>
            <person name="Guillou S."/>
            <person name="Cros-Aarteil S."/>
            <person name="Calhoun S."/>
            <person name="Haridas S."/>
            <person name="Kuo A."/>
            <person name="Mondo S."/>
            <person name="Pangilinan J."/>
            <person name="Riley R."/>
            <person name="Labutti K."/>
            <person name="Andreopoulos B."/>
            <person name="Lipzen A."/>
            <person name="Chen C."/>
            <person name="Yanf M."/>
            <person name="Daum C."/>
            <person name="Ng V."/>
            <person name="Clum A."/>
            <person name="Ohm R."/>
            <person name="Martin F."/>
            <person name="Silar P."/>
            <person name="Natvig D."/>
            <person name="Lalanne C."/>
            <person name="Gautier V."/>
            <person name="Ament-Velasquez S.L."/>
            <person name="Kruys A."/>
            <person name="Hutchinson M.I."/>
            <person name="Powell A.J."/>
            <person name="Barry K."/>
            <person name="Miller A.N."/>
            <person name="Grigoriev I.V."/>
            <person name="Debuchy R."/>
            <person name="Gladieux P."/>
            <person name="Thoren M.H."/>
            <person name="Johannesson H."/>
        </authorList>
    </citation>
    <scope>NUCLEOTIDE SEQUENCE</scope>
    <source>
        <strain evidence="21">CBS 990.96</strain>
    </source>
</reference>
<dbReference type="Gene3D" id="3.40.50.300">
    <property type="entry name" value="P-loop containing nucleotide triphosphate hydrolases"/>
    <property type="match status" value="1"/>
</dbReference>
<comment type="catalytic activity">
    <reaction evidence="1">
        <text>Transfers a segment of a (1-&gt;4)-alpha-D-glucan chain to a primary hydroxy group in a similar glucan chain.</text>
        <dbReference type="EC" id="2.4.1.18"/>
    </reaction>
</comment>
<dbReference type="Pfam" id="PF00128">
    <property type="entry name" value="Alpha-amylase"/>
    <property type="match status" value="1"/>
</dbReference>
<dbReference type="EC" id="7.1.2.2" evidence="17"/>
<dbReference type="Gene3D" id="2.60.40.10">
    <property type="entry name" value="Immunoglobulins"/>
    <property type="match status" value="1"/>
</dbReference>
<dbReference type="InterPro" id="IPR004193">
    <property type="entry name" value="Glyco_hydro_13_N"/>
</dbReference>
<dbReference type="InterPro" id="IPR017853">
    <property type="entry name" value="GH"/>
</dbReference>
<dbReference type="SUPFAM" id="SSF47917">
    <property type="entry name" value="C-terminal domain of alpha and beta subunits of F1 ATP synthase"/>
    <property type="match status" value="1"/>
</dbReference>
<evidence type="ECO:0000256" key="17">
    <source>
        <dbReference type="RuleBase" id="RU003553"/>
    </source>
</evidence>
<evidence type="ECO:0000256" key="15">
    <source>
        <dbReference type="ARBA" id="ARBA00023310"/>
    </source>
</evidence>
<accession>A0AAN6YQC0</accession>
<keyword evidence="22" id="KW-1185">Reference proteome</keyword>
<dbReference type="CDD" id="cd02854">
    <property type="entry name" value="E_set_GBE_euk_N"/>
    <property type="match status" value="1"/>
</dbReference>
<dbReference type="InterPro" id="IPR024034">
    <property type="entry name" value="ATPase_F1/V1_b/a_C"/>
</dbReference>
<keyword evidence="15 17" id="KW-0066">ATP synthesis</keyword>
<dbReference type="InterPro" id="IPR020003">
    <property type="entry name" value="ATPase_a/bsu_AS"/>
</dbReference>
<dbReference type="PANTHER" id="PTHR43651:SF3">
    <property type="entry name" value="1,4-ALPHA-GLUCAN-BRANCHING ENZYME"/>
    <property type="match status" value="1"/>
</dbReference>
<dbReference type="Pfam" id="PF02874">
    <property type="entry name" value="ATP-synt_ab_N"/>
    <property type="match status" value="1"/>
</dbReference>
<evidence type="ECO:0000313" key="21">
    <source>
        <dbReference type="EMBL" id="KAK4223031.1"/>
    </source>
</evidence>
<dbReference type="InterPro" id="IPR003593">
    <property type="entry name" value="AAA+_ATPase"/>
</dbReference>
<dbReference type="CDD" id="cd18110">
    <property type="entry name" value="ATP-synt_F1_beta_C"/>
    <property type="match status" value="1"/>
</dbReference>
<organism evidence="21 22">
    <name type="scientific">Podospora fimiseda</name>
    <dbReference type="NCBI Taxonomy" id="252190"/>
    <lineage>
        <taxon>Eukaryota</taxon>
        <taxon>Fungi</taxon>
        <taxon>Dikarya</taxon>
        <taxon>Ascomycota</taxon>
        <taxon>Pezizomycotina</taxon>
        <taxon>Sordariomycetes</taxon>
        <taxon>Sordariomycetidae</taxon>
        <taxon>Sordariales</taxon>
        <taxon>Podosporaceae</taxon>
        <taxon>Podospora</taxon>
    </lineage>
</organism>
<dbReference type="InterPro" id="IPR006048">
    <property type="entry name" value="A-amylase/branching_C"/>
</dbReference>
<proteinExistence type="inferred from homology"/>
<evidence type="ECO:0000256" key="14">
    <source>
        <dbReference type="ARBA" id="ARBA00023196"/>
    </source>
</evidence>
<dbReference type="EMBL" id="MU865443">
    <property type="protein sequence ID" value="KAK4223031.1"/>
    <property type="molecule type" value="Genomic_DNA"/>
</dbReference>
<dbReference type="SMART" id="SM00642">
    <property type="entry name" value="Aamy"/>
    <property type="match status" value="1"/>
</dbReference>
<reference evidence="21" key="1">
    <citation type="journal article" date="2023" name="Mol. Phylogenet. Evol.">
        <title>Genome-scale phylogeny and comparative genomics of the fungal order Sordariales.</title>
        <authorList>
            <person name="Hensen N."/>
            <person name="Bonometti L."/>
            <person name="Westerberg I."/>
            <person name="Brannstrom I.O."/>
            <person name="Guillou S."/>
            <person name="Cros-Aarteil S."/>
            <person name="Calhoun S."/>
            <person name="Haridas S."/>
            <person name="Kuo A."/>
            <person name="Mondo S."/>
            <person name="Pangilinan J."/>
            <person name="Riley R."/>
            <person name="LaButti K."/>
            <person name="Andreopoulos B."/>
            <person name="Lipzen A."/>
            <person name="Chen C."/>
            <person name="Yan M."/>
            <person name="Daum C."/>
            <person name="Ng V."/>
            <person name="Clum A."/>
            <person name="Steindorff A."/>
            <person name="Ohm R.A."/>
            <person name="Martin F."/>
            <person name="Silar P."/>
            <person name="Natvig D.O."/>
            <person name="Lalanne C."/>
            <person name="Gautier V."/>
            <person name="Ament-Velasquez S.L."/>
            <person name="Kruys A."/>
            <person name="Hutchinson M.I."/>
            <person name="Powell A.J."/>
            <person name="Barry K."/>
            <person name="Miller A.N."/>
            <person name="Grigoriev I.V."/>
            <person name="Debuchy R."/>
            <person name="Gladieux P."/>
            <person name="Hiltunen Thoren M."/>
            <person name="Johannesson H."/>
        </authorList>
    </citation>
    <scope>NUCLEOTIDE SEQUENCE</scope>
    <source>
        <strain evidence="21">CBS 990.96</strain>
    </source>
</reference>
<evidence type="ECO:0000256" key="16">
    <source>
        <dbReference type="ARBA" id="ARBA00049618"/>
    </source>
</evidence>
<evidence type="ECO:0000256" key="6">
    <source>
        <dbReference type="ARBA" id="ARBA00022448"/>
    </source>
</evidence>
<dbReference type="SUPFAM" id="SSF50615">
    <property type="entry name" value="N-terminal domain of alpha and beta subunits of F1 ATP synthase"/>
    <property type="match status" value="1"/>
</dbReference>
<dbReference type="SUPFAM" id="SSF81296">
    <property type="entry name" value="E set domains"/>
    <property type="match status" value="1"/>
</dbReference>
<comment type="pathway">
    <text evidence="3">Glycan biosynthesis; glycogen biosynthesis.</text>
</comment>
<comment type="subcellular location">
    <subcellularLocation>
        <location evidence="2">Membrane</location>
    </subcellularLocation>
</comment>
<dbReference type="GO" id="GO:0045259">
    <property type="term" value="C:proton-transporting ATP synthase complex"/>
    <property type="evidence" value="ECO:0007669"/>
    <property type="project" value="UniProtKB-KW"/>
</dbReference>
<dbReference type="CDD" id="cd11321">
    <property type="entry name" value="AmyAc_bac_euk_BE"/>
    <property type="match status" value="1"/>
</dbReference>
<dbReference type="InterPro" id="IPR036121">
    <property type="entry name" value="ATPase_F1/V1/A1_a/bsu_N_sf"/>
</dbReference>
<keyword evidence="6" id="KW-0813">Transport</keyword>
<comment type="function">
    <text evidence="16">Glycogen-branching enzyme participates in the glycogen biosynthetic process along with glycogenin and glycogen synthase. Generates alpha-1,6-glucosidic branches from alpha-1,4-linked glucose chains, to increase solubility of the glycogen polymer.</text>
</comment>
<dbReference type="Gene3D" id="3.20.20.80">
    <property type="entry name" value="Glycosidases"/>
    <property type="match status" value="1"/>
</dbReference>
<dbReference type="Gene3D" id="1.10.1140.10">
    <property type="entry name" value="Bovine Mitochondrial F1-atpase, Atp Synthase Beta Chain, Chain D, domain 3"/>
    <property type="match status" value="1"/>
</dbReference>
<dbReference type="GO" id="GO:0043169">
    <property type="term" value="F:cation binding"/>
    <property type="evidence" value="ECO:0007669"/>
    <property type="project" value="InterPro"/>
</dbReference>
<dbReference type="NCBIfam" id="TIGR01039">
    <property type="entry name" value="atpD"/>
    <property type="match status" value="1"/>
</dbReference>
<dbReference type="FunFam" id="2.60.40.10:FF:000250">
    <property type="entry name" value="1,4-alpha-glucan-branching enzyme, chloroplastic/amyloplastic"/>
    <property type="match status" value="1"/>
</dbReference>
<evidence type="ECO:0000256" key="5">
    <source>
        <dbReference type="ARBA" id="ARBA00009000"/>
    </source>
</evidence>
<evidence type="ECO:0000256" key="1">
    <source>
        <dbReference type="ARBA" id="ARBA00000826"/>
    </source>
</evidence>
<evidence type="ECO:0000256" key="9">
    <source>
        <dbReference type="ARBA" id="ARBA00022781"/>
    </source>
</evidence>
<keyword evidence="12" id="KW-0406">Ion transport</keyword>
<evidence type="ECO:0000256" key="11">
    <source>
        <dbReference type="ARBA" id="ARBA00022967"/>
    </source>
</evidence>
<evidence type="ECO:0000256" key="4">
    <source>
        <dbReference type="ARBA" id="ARBA00008936"/>
    </source>
</evidence>
<comment type="subunit">
    <text evidence="17">F-type ATPases have 2 components, CF(1) - the catalytic core - and CF(0) - the membrane proton channel. CF(1) and CF(0) have multiple subunits.</text>
</comment>
<keyword evidence="13" id="KW-0472">Membrane</keyword>
<dbReference type="GO" id="GO:0005524">
    <property type="term" value="F:ATP binding"/>
    <property type="evidence" value="ECO:0007669"/>
    <property type="project" value="UniProtKB-KW"/>
</dbReference>
<keyword evidence="10 17" id="KW-0067">ATP-binding</keyword>
<evidence type="ECO:0000256" key="12">
    <source>
        <dbReference type="ARBA" id="ARBA00023065"/>
    </source>
</evidence>
<evidence type="ECO:0000256" key="18">
    <source>
        <dbReference type="SAM" id="MobiDB-lite"/>
    </source>
</evidence>
<dbReference type="InterPro" id="IPR013783">
    <property type="entry name" value="Ig-like_fold"/>
</dbReference>
<dbReference type="SUPFAM" id="SSF51011">
    <property type="entry name" value="Glycosyl hydrolase domain"/>
    <property type="match status" value="1"/>
</dbReference>
<dbReference type="Pfam" id="PF02806">
    <property type="entry name" value="Alpha-amylase_C"/>
    <property type="match status" value="1"/>
</dbReference>
<dbReference type="GO" id="GO:0003844">
    <property type="term" value="F:1,4-alpha-glucan branching enzyme activity"/>
    <property type="evidence" value="ECO:0007669"/>
    <property type="project" value="UniProtKB-EC"/>
</dbReference>
<keyword evidence="11" id="KW-1278">Translocase</keyword>
<name>A0AAN6YQC0_9PEZI</name>
<evidence type="ECO:0000256" key="13">
    <source>
        <dbReference type="ARBA" id="ARBA00023136"/>
    </source>
</evidence>
<dbReference type="PROSITE" id="PS00152">
    <property type="entry name" value="ATPASE_ALPHA_BETA"/>
    <property type="match status" value="1"/>
</dbReference>
<keyword evidence="7" id="KW-0808">Transferase</keyword>
<gene>
    <name evidence="21" type="ORF">QBC38DRAFT_512610</name>
</gene>
<feature type="domain" description="Glycosyl hydrolase family 13 catalytic" evidence="20">
    <location>
        <begin position="215"/>
        <end position="579"/>
    </location>
</feature>
<dbReference type="Gene3D" id="2.60.40.1180">
    <property type="entry name" value="Golgi alpha-mannosidase II"/>
    <property type="match status" value="1"/>
</dbReference>
<dbReference type="Pfam" id="PF00006">
    <property type="entry name" value="ATP-synt_ab"/>
    <property type="match status" value="1"/>
</dbReference>
<comment type="catalytic activity">
    <reaction evidence="17">
        <text>ATP + H2O + 4 H(+)(in) = ADP + phosphate + 5 H(+)(out)</text>
        <dbReference type="Rhea" id="RHEA:57720"/>
        <dbReference type="ChEBI" id="CHEBI:15377"/>
        <dbReference type="ChEBI" id="CHEBI:15378"/>
        <dbReference type="ChEBI" id="CHEBI:30616"/>
        <dbReference type="ChEBI" id="CHEBI:43474"/>
        <dbReference type="ChEBI" id="CHEBI:456216"/>
        <dbReference type="EC" id="7.1.2.2"/>
    </reaction>
</comment>
<dbReference type="Pfam" id="PF22919">
    <property type="entry name" value="ATP-synt_VA_C"/>
    <property type="match status" value="1"/>
</dbReference>
<dbReference type="Pfam" id="PF02922">
    <property type="entry name" value="CBM_48"/>
    <property type="match status" value="1"/>
</dbReference>
<comment type="similarity">
    <text evidence="5">Belongs to the glycosyl hydrolase 13 family. GlgB subfamily.</text>
</comment>
<dbReference type="SUPFAM" id="SSF51445">
    <property type="entry name" value="(Trans)glycosidases"/>
    <property type="match status" value="1"/>
</dbReference>
<dbReference type="InterPro" id="IPR004100">
    <property type="entry name" value="ATPase_F1/V1/A1_a/bsu_N"/>
</dbReference>
<keyword evidence="8 17" id="KW-0547">Nucleotide-binding</keyword>
<dbReference type="SUPFAM" id="SSF52540">
    <property type="entry name" value="P-loop containing nucleoside triphosphate hydrolases"/>
    <property type="match status" value="1"/>
</dbReference>
<dbReference type="GO" id="GO:0004553">
    <property type="term" value="F:hydrolase activity, hydrolyzing O-glycosyl compounds"/>
    <property type="evidence" value="ECO:0007669"/>
    <property type="project" value="InterPro"/>
</dbReference>
<dbReference type="Proteomes" id="UP001301958">
    <property type="component" value="Unassembled WGS sequence"/>
</dbReference>
<dbReference type="InterPro" id="IPR055190">
    <property type="entry name" value="ATP-synt_VA_C"/>
</dbReference>
<dbReference type="InterPro" id="IPR013780">
    <property type="entry name" value="Glyco_hydro_b"/>
</dbReference>
<evidence type="ECO:0000256" key="10">
    <source>
        <dbReference type="ARBA" id="ARBA00022840"/>
    </source>
</evidence>
<dbReference type="CDD" id="cd01133">
    <property type="entry name" value="F1-ATPase_beta_CD"/>
    <property type="match status" value="1"/>
</dbReference>
<dbReference type="GO" id="GO:0005743">
    <property type="term" value="C:mitochondrial inner membrane"/>
    <property type="evidence" value="ECO:0007669"/>
    <property type="project" value="UniProtKB-ARBA"/>
</dbReference>
<evidence type="ECO:0000256" key="2">
    <source>
        <dbReference type="ARBA" id="ARBA00004370"/>
    </source>
</evidence>
<dbReference type="HAMAP" id="MF_01347">
    <property type="entry name" value="ATP_synth_beta_bact"/>
    <property type="match status" value="1"/>
</dbReference>
<evidence type="ECO:0000259" key="20">
    <source>
        <dbReference type="SMART" id="SM00642"/>
    </source>
</evidence>
<feature type="region of interest" description="Disordered" evidence="18">
    <location>
        <begin position="1"/>
        <end position="20"/>
    </location>
</feature>
<dbReference type="InterPro" id="IPR000194">
    <property type="entry name" value="ATPase_F1/V1/A1_a/bsu_nucl-bd"/>
</dbReference>
<protein>
    <recommendedName>
        <fullName evidence="17">ATP synthase subunit beta</fullName>
        <ecNumber evidence="17">7.1.2.2</ecNumber>
    </recommendedName>
</protein>
<dbReference type="GO" id="GO:0046933">
    <property type="term" value="F:proton-transporting ATP synthase activity, rotational mechanism"/>
    <property type="evidence" value="ECO:0007669"/>
    <property type="project" value="InterPro"/>
</dbReference>
<comment type="caution">
    <text evidence="21">The sequence shown here is derived from an EMBL/GenBank/DDBJ whole genome shotgun (WGS) entry which is preliminary data.</text>
</comment>
<dbReference type="InterPro" id="IPR014756">
    <property type="entry name" value="Ig_E-set"/>
</dbReference>